<evidence type="ECO:0000259" key="3">
    <source>
        <dbReference type="Pfam" id="PF01569"/>
    </source>
</evidence>
<dbReference type="STRING" id="1590841.A0A2R6QD30"/>
<dbReference type="Gramene" id="PSS06052">
    <property type="protein sequence ID" value="PSS06052"/>
    <property type="gene ID" value="CEY00_Acc19352"/>
</dbReference>
<dbReference type="OrthoDB" id="302705at2759"/>
<dbReference type="Pfam" id="PF01569">
    <property type="entry name" value="PAP2"/>
    <property type="match status" value="1"/>
</dbReference>
<evidence type="ECO:0000313" key="5">
    <source>
        <dbReference type="Proteomes" id="UP000241394"/>
    </source>
</evidence>
<keyword evidence="1" id="KW-0378">Hydrolase</keyword>
<accession>A0A2R6QD30</accession>
<dbReference type="GO" id="GO:0005789">
    <property type="term" value="C:endoplasmic reticulum membrane"/>
    <property type="evidence" value="ECO:0007669"/>
    <property type="project" value="TreeGrafter"/>
</dbReference>
<dbReference type="FunCoup" id="A0A2R6QD30">
    <property type="interactions" value="685"/>
</dbReference>
<reference evidence="4 5" key="1">
    <citation type="submission" date="2017-07" db="EMBL/GenBank/DDBJ databases">
        <title>An improved, manually edited Actinidia chinensis var. chinensis (kiwifruit) genome highlights the challenges associated with draft genomes and gene prediction in plants.</title>
        <authorList>
            <person name="Pilkington S."/>
            <person name="Crowhurst R."/>
            <person name="Hilario E."/>
            <person name="Nardozza S."/>
            <person name="Fraser L."/>
            <person name="Peng Y."/>
            <person name="Gunaseelan K."/>
            <person name="Simpson R."/>
            <person name="Tahir J."/>
            <person name="Deroles S."/>
            <person name="Templeton K."/>
            <person name="Luo Z."/>
            <person name="Davy M."/>
            <person name="Cheng C."/>
            <person name="Mcneilage M."/>
            <person name="Scaglione D."/>
            <person name="Liu Y."/>
            <person name="Zhang Q."/>
            <person name="Datson P."/>
            <person name="De Silva N."/>
            <person name="Gardiner S."/>
            <person name="Bassett H."/>
            <person name="Chagne D."/>
            <person name="Mccallum J."/>
            <person name="Dzierzon H."/>
            <person name="Deng C."/>
            <person name="Wang Y.-Y."/>
            <person name="Barron N."/>
            <person name="Manako K."/>
            <person name="Bowen J."/>
            <person name="Foster T."/>
            <person name="Erridge Z."/>
            <person name="Tiffin H."/>
            <person name="Waite C."/>
            <person name="Davies K."/>
            <person name="Grierson E."/>
            <person name="Laing W."/>
            <person name="Kirk R."/>
            <person name="Chen X."/>
            <person name="Wood M."/>
            <person name="Montefiori M."/>
            <person name="Brummell D."/>
            <person name="Schwinn K."/>
            <person name="Catanach A."/>
            <person name="Fullerton C."/>
            <person name="Li D."/>
            <person name="Meiyalaghan S."/>
            <person name="Nieuwenhuizen N."/>
            <person name="Read N."/>
            <person name="Prakash R."/>
            <person name="Hunter D."/>
            <person name="Zhang H."/>
            <person name="Mckenzie M."/>
            <person name="Knabel M."/>
            <person name="Harris A."/>
            <person name="Allan A."/>
            <person name="Chen A."/>
            <person name="Janssen B."/>
            <person name="Plunkett B."/>
            <person name="Dwamena C."/>
            <person name="Voogd C."/>
            <person name="Leif D."/>
            <person name="Lafferty D."/>
            <person name="Souleyre E."/>
            <person name="Varkonyi-Gasic E."/>
            <person name="Gambi F."/>
            <person name="Hanley J."/>
            <person name="Yao J.-L."/>
            <person name="Cheung J."/>
            <person name="David K."/>
            <person name="Warren B."/>
            <person name="Marsh K."/>
            <person name="Snowden K."/>
            <person name="Lin-Wang K."/>
            <person name="Brian L."/>
            <person name="Martinez-Sanchez M."/>
            <person name="Wang M."/>
            <person name="Ileperuma N."/>
            <person name="Macnee N."/>
            <person name="Campin R."/>
            <person name="Mcatee P."/>
            <person name="Drummond R."/>
            <person name="Espley R."/>
            <person name="Ireland H."/>
            <person name="Wu R."/>
            <person name="Atkinson R."/>
            <person name="Karunairetnam S."/>
            <person name="Bulley S."/>
            <person name="Chunkath S."/>
            <person name="Hanley Z."/>
            <person name="Storey R."/>
            <person name="Thrimawithana A."/>
            <person name="Thomson S."/>
            <person name="David C."/>
            <person name="Testolin R."/>
        </authorList>
    </citation>
    <scope>NUCLEOTIDE SEQUENCE [LARGE SCALE GENOMIC DNA]</scope>
    <source>
        <strain evidence="5">cv. Red5</strain>
        <tissue evidence="4">Young leaf</tissue>
    </source>
</reference>
<keyword evidence="2" id="KW-0812">Transmembrane</keyword>
<sequence>MSAPTTILHKPITASAYTFLPRVKSLEIVSIPEFPSSKLISSGESVFRKSVSLCRSAWRGKFMTGASSIPAFRGSIDDEGVGALEQESFVRGSSDFRPNLTATGLESTLNHWSKWLVTALFGAILLWRHDAEALWAAMGSVVNAGLSRILKQMLNQERPVSNLRSDPGMPSSHAQSIFFTAIFAIITMFEWLGASGVAIILSSLTLAFSSYLSWLRVSQLLHTASQVVVGAVIGSFFSVLWFWSWDAIVLKAFISYLWVNRASSMSNRSQSELWRGSRSQSNQIWGSLEVGDVKPTL</sequence>
<dbReference type="GO" id="GO:0047874">
    <property type="term" value="F:dolichyldiphosphatase activity"/>
    <property type="evidence" value="ECO:0007669"/>
    <property type="project" value="TreeGrafter"/>
</dbReference>
<feature type="domain" description="Phosphatidic acid phosphatase type 2/haloperoxidase" evidence="3">
    <location>
        <begin position="161"/>
        <end position="245"/>
    </location>
</feature>
<dbReference type="AlphaFoldDB" id="A0A2R6QD30"/>
<dbReference type="InterPro" id="IPR000326">
    <property type="entry name" value="PAP2/HPO"/>
</dbReference>
<dbReference type="InParanoid" id="A0A2R6QD30"/>
<dbReference type="SUPFAM" id="SSF48317">
    <property type="entry name" value="Acid phosphatase/Vanadium-dependent haloperoxidase"/>
    <property type="match status" value="1"/>
</dbReference>
<feature type="transmembrane region" description="Helical" evidence="2">
    <location>
        <begin position="227"/>
        <end position="245"/>
    </location>
</feature>
<gene>
    <name evidence="4" type="ORF">CEY00_Acc19352</name>
</gene>
<reference evidence="5" key="2">
    <citation type="journal article" date="2018" name="BMC Genomics">
        <title>A manually annotated Actinidia chinensis var. chinensis (kiwifruit) genome highlights the challenges associated with draft genomes and gene prediction in plants.</title>
        <authorList>
            <person name="Pilkington S.M."/>
            <person name="Crowhurst R."/>
            <person name="Hilario E."/>
            <person name="Nardozza S."/>
            <person name="Fraser L."/>
            <person name="Peng Y."/>
            <person name="Gunaseelan K."/>
            <person name="Simpson R."/>
            <person name="Tahir J."/>
            <person name="Deroles S.C."/>
            <person name="Templeton K."/>
            <person name="Luo Z."/>
            <person name="Davy M."/>
            <person name="Cheng C."/>
            <person name="McNeilage M."/>
            <person name="Scaglione D."/>
            <person name="Liu Y."/>
            <person name="Zhang Q."/>
            <person name="Datson P."/>
            <person name="De Silva N."/>
            <person name="Gardiner S.E."/>
            <person name="Bassett H."/>
            <person name="Chagne D."/>
            <person name="McCallum J."/>
            <person name="Dzierzon H."/>
            <person name="Deng C."/>
            <person name="Wang Y.Y."/>
            <person name="Barron L."/>
            <person name="Manako K."/>
            <person name="Bowen J."/>
            <person name="Foster T.M."/>
            <person name="Erridge Z.A."/>
            <person name="Tiffin H."/>
            <person name="Waite C.N."/>
            <person name="Davies K.M."/>
            <person name="Grierson E.P."/>
            <person name="Laing W.A."/>
            <person name="Kirk R."/>
            <person name="Chen X."/>
            <person name="Wood M."/>
            <person name="Montefiori M."/>
            <person name="Brummell D.A."/>
            <person name="Schwinn K.E."/>
            <person name="Catanach A."/>
            <person name="Fullerton C."/>
            <person name="Li D."/>
            <person name="Meiyalaghan S."/>
            <person name="Nieuwenhuizen N."/>
            <person name="Read N."/>
            <person name="Prakash R."/>
            <person name="Hunter D."/>
            <person name="Zhang H."/>
            <person name="McKenzie M."/>
            <person name="Knabel M."/>
            <person name="Harris A."/>
            <person name="Allan A.C."/>
            <person name="Gleave A."/>
            <person name="Chen A."/>
            <person name="Janssen B.J."/>
            <person name="Plunkett B."/>
            <person name="Ampomah-Dwamena C."/>
            <person name="Voogd C."/>
            <person name="Leif D."/>
            <person name="Lafferty D."/>
            <person name="Souleyre E.J.F."/>
            <person name="Varkonyi-Gasic E."/>
            <person name="Gambi F."/>
            <person name="Hanley J."/>
            <person name="Yao J.L."/>
            <person name="Cheung J."/>
            <person name="David K.M."/>
            <person name="Warren B."/>
            <person name="Marsh K."/>
            <person name="Snowden K.C."/>
            <person name="Lin-Wang K."/>
            <person name="Brian L."/>
            <person name="Martinez-Sanchez M."/>
            <person name="Wang M."/>
            <person name="Ileperuma N."/>
            <person name="Macnee N."/>
            <person name="Campin R."/>
            <person name="McAtee P."/>
            <person name="Drummond R.S.M."/>
            <person name="Espley R.V."/>
            <person name="Ireland H.S."/>
            <person name="Wu R."/>
            <person name="Atkinson R.G."/>
            <person name="Karunairetnam S."/>
            <person name="Bulley S."/>
            <person name="Chunkath S."/>
            <person name="Hanley Z."/>
            <person name="Storey R."/>
            <person name="Thrimawithana A.H."/>
            <person name="Thomson S."/>
            <person name="David C."/>
            <person name="Testolin R."/>
            <person name="Huang H."/>
            <person name="Hellens R.P."/>
            <person name="Schaffer R.J."/>
        </authorList>
    </citation>
    <scope>NUCLEOTIDE SEQUENCE [LARGE SCALE GENOMIC DNA]</scope>
    <source>
        <strain evidence="5">cv. Red5</strain>
    </source>
</reference>
<dbReference type="GO" id="GO:0008610">
    <property type="term" value="P:lipid biosynthetic process"/>
    <property type="evidence" value="ECO:0007669"/>
    <property type="project" value="TreeGrafter"/>
</dbReference>
<dbReference type="Gene3D" id="1.20.144.10">
    <property type="entry name" value="Phosphatidic acid phosphatase type 2/haloperoxidase"/>
    <property type="match status" value="1"/>
</dbReference>
<evidence type="ECO:0000256" key="2">
    <source>
        <dbReference type="SAM" id="Phobius"/>
    </source>
</evidence>
<dbReference type="Proteomes" id="UP000241394">
    <property type="component" value="Chromosome LG17"/>
</dbReference>
<dbReference type="PANTHER" id="PTHR11247">
    <property type="entry name" value="PALMITOYL-PROTEIN THIOESTERASE/DOLICHYLDIPHOSPHATASE 1"/>
    <property type="match status" value="1"/>
</dbReference>
<organism evidence="4 5">
    <name type="scientific">Actinidia chinensis var. chinensis</name>
    <name type="common">Chinese soft-hair kiwi</name>
    <dbReference type="NCBI Taxonomy" id="1590841"/>
    <lineage>
        <taxon>Eukaryota</taxon>
        <taxon>Viridiplantae</taxon>
        <taxon>Streptophyta</taxon>
        <taxon>Embryophyta</taxon>
        <taxon>Tracheophyta</taxon>
        <taxon>Spermatophyta</taxon>
        <taxon>Magnoliopsida</taxon>
        <taxon>eudicotyledons</taxon>
        <taxon>Gunneridae</taxon>
        <taxon>Pentapetalae</taxon>
        <taxon>asterids</taxon>
        <taxon>Ericales</taxon>
        <taxon>Actinidiaceae</taxon>
        <taxon>Actinidia</taxon>
    </lineage>
</organism>
<evidence type="ECO:0000313" key="4">
    <source>
        <dbReference type="EMBL" id="PSS06052.1"/>
    </source>
</evidence>
<keyword evidence="2" id="KW-1133">Transmembrane helix</keyword>
<keyword evidence="5" id="KW-1185">Reference proteome</keyword>
<dbReference type="EMBL" id="NKQK01000017">
    <property type="protein sequence ID" value="PSS06052.1"/>
    <property type="molecule type" value="Genomic_DNA"/>
</dbReference>
<keyword evidence="2" id="KW-0472">Membrane</keyword>
<proteinExistence type="predicted"/>
<dbReference type="PANTHER" id="PTHR11247:SF40">
    <property type="entry name" value="LIPID PHOSPHATE PHOSPHATASE EPSILON 1, CHLOROPLASTIC"/>
    <property type="match status" value="1"/>
</dbReference>
<evidence type="ECO:0000256" key="1">
    <source>
        <dbReference type="ARBA" id="ARBA00022801"/>
    </source>
</evidence>
<dbReference type="OMA" id="SKWIISA"/>
<name>A0A2R6QD30_ACTCC</name>
<dbReference type="GO" id="GO:0006487">
    <property type="term" value="P:protein N-linked glycosylation"/>
    <property type="evidence" value="ECO:0007669"/>
    <property type="project" value="TreeGrafter"/>
</dbReference>
<comment type="caution">
    <text evidence="4">The sequence shown here is derived from an EMBL/GenBank/DDBJ whole genome shotgun (WGS) entry which is preliminary data.</text>
</comment>
<protein>
    <submittedName>
        <fullName evidence="4">Lipid phosphate phosphatase epsilon 1 like</fullName>
    </submittedName>
</protein>
<dbReference type="InterPro" id="IPR036938">
    <property type="entry name" value="PAP2/HPO_sf"/>
</dbReference>